<protein>
    <submittedName>
        <fullName evidence="8">Response regulator</fullName>
    </submittedName>
</protein>
<dbReference type="PRINTS" id="PR00038">
    <property type="entry name" value="HTHLUXR"/>
</dbReference>
<name>A0ABX1N5Z4_9RHOO</name>
<evidence type="ECO:0000259" key="6">
    <source>
        <dbReference type="PROSITE" id="PS50043"/>
    </source>
</evidence>
<dbReference type="PROSITE" id="PS50043">
    <property type="entry name" value="HTH_LUXR_2"/>
    <property type="match status" value="1"/>
</dbReference>
<dbReference type="SUPFAM" id="SSF52172">
    <property type="entry name" value="CheY-like"/>
    <property type="match status" value="1"/>
</dbReference>
<dbReference type="PANTHER" id="PTHR43214:SF41">
    <property type="entry name" value="NITRATE_NITRITE RESPONSE REGULATOR PROTEIN NARP"/>
    <property type="match status" value="1"/>
</dbReference>
<dbReference type="Pfam" id="PF00196">
    <property type="entry name" value="GerE"/>
    <property type="match status" value="1"/>
</dbReference>
<dbReference type="PANTHER" id="PTHR43214">
    <property type="entry name" value="TWO-COMPONENT RESPONSE REGULATOR"/>
    <property type="match status" value="1"/>
</dbReference>
<organism evidence="8 9">
    <name type="scientific">Aromatoleum buckelii</name>
    <dbReference type="NCBI Taxonomy" id="200254"/>
    <lineage>
        <taxon>Bacteria</taxon>
        <taxon>Pseudomonadati</taxon>
        <taxon>Pseudomonadota</taxon>
        <taxon>Betaproteobacteria</taxon>
        <taxon>Rhodocyclales</taxon>
        <taxon>Rhodocyclaceae</taxon>
        <taxon>Aromatoleum</taxon>
    </lineage>
</organism>
<evidence type="ECO:0000256" key="4">
    <source>
        <dbReference type="ARBA" id="ARBA00023163"/>
    </source>
</evidence>
<keyword evidence="4" id="KW-0804">Transcription</keyword>
<dbReference type="InterPro" id="IPR058245">
    <property type="entry name" value="NreC/VraR/RcsB-like_REC"/>
</dbReference>
<dbReference type="PROSITE" id="PS50110">
    <property type="entry name" value="RESPONSE_REGULATORY"/>
    <property type="match status" value="1"/>
</dbReference>
<dbReference type="SMART" id="SM00421">
    <property type="entry name" value="HTH_LUXR"/>
    <property type="match status" value="1"/>
</dbReference>
<dbReference type="InterPro" id="IPR039420">
    <property type="entry name" value="WalR-like"/>
</dbReference>
<evidence type="ECO:0000256" key="2">
    <source>
        <dbReference type="ARBA" id="ARBA00023015"/>
    </source>
</evidence>
<feature type="modified residue" description="4-aspartylphosphate" evidence="5">
    <location>
        <position position="55"/>
    </location>
</feature>
<evidence type="ECO:0000259" key="7">
    <source>
        <dbReference type="PROSITE" id="PS50110"/>
    </source>
</evidence>
<reference evidence="8" key="1">
    <citation type="submission" date="2019-12" db="EMBL/GenBank/DDBJ databases">
        <title>Comparative genomics gives insights into the taxonomy of the Azoarcus-Aromatoleum group and reveals separate origins of nif in the plant-associated Azoarcus and non-plant-associated Aromatoleum sub-groups.</title>
        <authorList>
            <person name="Lafos M."/>
            <person name="Maluk M."/>
            <person name="Batista M."/>
            <person name="Junghare M."/>
            <person name="Carmona M."/>
            <person name="Faoro H."/>
            <person name="Cruz L.M."/>
            <person name="Battistoni F."/>
            <person name="De Souza E."/>
            <person name="Pedrosa F."/>
            <person name="Chen W.-M."/>
            <person name="Poole P.S."/>
            <person name="Dixon R.A."/>
            <person name="James E.K."/>
        </authorList>
    </citation>
    <scope>NUCLEOTIDE SEQUENCE</scope>
    <source>
        <strain evidence="8">U120</strain>
    </source>
</reference>
<dbReference type="CDD" id="cd17535">
    <property type="entry name" value="REC_NarL-like"/>
    <property type="match status" value="1"/>
</dbReference>
<dbReference type="SMART" id="SM00448">
    <property type="entry name" value="REC"/>
    <property type="match status" value="1"/>
</dbReference>
<evidence type="ECO:0000256" key="5">
    <source>
        <dbReference type="PROSITE-ProRule" id="PRU00169"/>
    </source>
</evidence>
<gene>
    <name evidence="8" type="ORF">GO608_15260</name>
</gene>
<keyword evidence="1 5" id="KW-0597">Phosphoprotein</keyword>
<dbReference type="Gene3D" id="3.40.50.2300">
    <property type="match status" value="1"/>
</dbReference>
<evidence type="ECO:0000256" key="3">
    <source>
        <dbReference type="ARBA" id="ARBA00023125"/>
    </source>
</evidence>
<keyword evidence="2" id="KW-0805">Transcription regulation</keyword>
<dbReference type="SUPFAM" id="SSF46894">
    <property type="entry name" value="C-terminal effector domain of the bipartite response regulators"/>
    <property type="match status" value="1"/>
</dbReference>
<dbReference type="RefSeq" id="WP_169199902.1">
    <property type="nucleotide sequence ID" value="NZ_WTVH02000001.1"/>
</dbReference>
<evidence type="ECO:0000256" key="1">
    <source>
        <dbReference type="ARBA" id="ARBA00022553"/>
    </source>
</evidence>
<dbReference type="InterPro" id="IPR011006">
    <property type="entry name" value="CheY-like_superfamily"/>
</dbReference>
<evidence type="ECO:0000313" key="9">
    <source>
        <dbReference type="Proteomes" id="UP000601990"/>
    </source>
</evidence>
<accession>A0ABX1N5Z4</accession>
<feature type="domain" description="HTH luxR-type" evidence="6">
    <location>
        <begin position="144"/>
        <end position="209"/>
    </location>
</feature>
<dbReference type="InterPro" id="IPR016032">
    <property type="entry name" value="Sig_transdc_resp-reg_C-effctor"/>
</dbReference>
<keyword evidence="9" id="KW-1185">Reference proteome</keyword>
<feature type="domain" description="Response regulatory" evidence="7">
    <location>
        <begin position="4"/>
        <end position="120"/>
    </location>
</feature>
<dbReference type="Pfam" id="PF00072">
    <property type="entry name" value="Response_reg"/>
    <property type="match status" value="1"/>
</dbReference>
<dbReference type="Proteomes" id="UP000601990">
    <property type="component" value="Unassembled WGS sequence"/>
</dbReference>
<sequence>MKLRILIADDHKMIREALRHLIEAVPDHEVVALAGDGDEVLRLAAESSPDIVCMDIDMPGMNGVAVTRRLVAASPGIKVIALSSFSDQHYVLDMLSAGAQAYVTKAEASEELLRAIQAVRRGRVYLCPDVGAAVTTNLTNRGDERAFLNQLAPREREVLQLVAQGYTSVQIAKRLHIAPSTADAHRRNIMRKLDLRGIAELTRYAIRNGIATV</sequence>
<dbReference type="InterPro" id="IPR001789">
    <property type="entry name" value="Sig_transdc_resp-reg_receiver"/>
</dbReference>
<evidence type="ECO:0000313" key="8">
    <source>
        <dbReference type="EMBL" id="NMF94685.1"/>
    </source>
</evidence>
<dbReference type="InterPro" id="IPR000792">
    <property type="entry name" value="Tscrpt_reg_LuxR_C"/>
</dbReference>
<comment type="caution">
    <text evidence="8">The sequence shown here is derived from an EMBL/GenBank/DDBJ whole genome shotgun (WGS) entry which is preliminary data.</text>
</comment>
<proteinExistence type="predicted"/>
<dbReference type="CDD" id="cd06170">
    <property type="entry name" value="LuxR_C_like"/>
    <property type="match status" value="1"/>
</dbReference>
<dbReference type="EMBL" id="WTVH01000034">
    <property type="protein sequence ID" value="NMF94685.1"/>
    <property type="molecule type" value="Genomic_DNA"/>
</dbReference>
<keyword evidence="3" id="KW-0238">DNA-binding</keyword>